<dbReference type="Proteomes" id="UP000325372">
    <property type="component" value="Unassembled WGS sequence"/>
</dbReference>
<evidence type="ECO:0000313" key="13">
    <source>
        <dbReference type="Proteomes" id="UP000325372"/>
    </source>
</evidence>
<feature type="transmembrane region" description="Helical" evidence="9">
    <location>
        <begin position="60"/>
        <end position="83"/>
    </location>
</feature>
<feature type="domain" description="Tripartite ATP-independent periplasmic transporters DctQ component" evidence="11">
    <location>
        <begin position="79"/>
        <end position="208"/>
    </location>
</feature>
<accession>A0A5N0TC71</accession>
<evidence type="ECO:0000256" key="9">
    <source>
        <dbReference type="RuleBase" id="RU369079"/>
    </source>
</evidence>
<dbReference type="PANTHER" id="PTHR35011:SF11">
    <property type="entry name" value="TRAP TRANSPORTER SMALL PERMEASE PROTEIN"/>
    <property type="match status" value="1"/>
</dbReference>
<keyword evidence="2 9" id="KW-0813">Transport</keyword>
<evidence type="ECO:0000256" key="10">
    <source>
        <dbReference type="SAM" id="MobiDB-lite"/>
    </source>
</evidence>
<evidence type="ECO:0000256" key="5">
    <source>
        <dbReference type="ARBA" id="ARBA00022692"/>
    </source>
</evidence>
<comment type="subcellular location">
    <subcellularLocation>
        <location evidence="1 9">Cell inner membrane</location>
        <topology evidence="1 9">Multi-pass membrane protein</topology>
    </subcellularLocation>
</comment>
<feature type="transmembrane region" description="Helical" evidence="9">
    <location>
        <begin position="142"/>
        <end position="163"/>
    </location>
</feature>
<evidence type="ECO:0000256" key="8">
    <source>
        <dbReference type="ARBA" id="ARBA00038436"/>
    </source>
</evidence>
<dbReference type="GO" id="GO:0005886">
    <property type="term" value="C:plasma membrane"/>
    <property type="evidence" value="ECO:0007669"/>
    <property type="project" value="UniProtKB-SubCell"/>
</dbReference>
<dbReference type="Pfam" id="PF04290">
    <property type="entry name" value="DctQ"/>
    <property type="match status" value="1"/>
</dbReference>
<comment type="similarity">
    <text evidence="8 9">Belongs to the TRAP transporter small permease family.</text>
</comment>
<feature type="region of interest" description="Disordered" evidence="10">
    <location>
        <begin position="1"/>
        <end position="54"/>
    </location>
</feature>
<organism evidence="12 13">
    <name type="scientific">Marinihelvus fidelis</name>
    <dbReference type="NCBI Taxonomy" id="2613842"/>
    <lineage>
        <taxon>Bacteria</taxon>
        <taxon>Pseudomonadati</taxon>
        <taxon>Pseudomonadota</taxon>
        <taxon>Gammaproteobacteria</taxon>
        <taxon>Chromatiales</taxon>
        <taxon>Wenzhouxiangellaceae</taxon>
        <taxon>Marinihelvus</taxon>
    </lineage>
</organism>
<keyword evidence="6 9" id="KW-1133">Transmembrane helix</keyword>
<keyword evidence="7 9" id="KW-0472">Membrane</keyword>
<keyword evidence="5 9" id="KW-0812">Transmembrane</keyword>
<comment type="caution">
    <text evidence="12">The sequence shown here is derived from an EMBL/GenBank/DDBJ whole genome shotgun (WGS) entry which is preliminary data.</text>
</comment>
<feature type="transmembrane region" description="Helical" evidence="9">
    <location>
        <begin position="103"/>
        <end position="121"/>
    </location>
</feature>
<dbReference type="InterPro" id="IPR007387">
    <property type="entry name" value="TRAP_DctQ"/>
</dbReference>
<dbReference type="GO" id="GO:0022857">
    <property type="term" value="F:transmembrane transporter activity"/>
    <property type="evidence" value="ECO:0007669"/>
    <property type="project" value="UniProtKB-UniRule"/>
</dbReference>
<evidence type="ECO:0000256" key="7">
    <source>
        <dbReference type="ARBA" id="ARBA00023136"/>
    </source>
</evidence>
<gene>
    <name evidence="12" type="ORF">F3N42_10215</name>
</gene>
<keyword evidence="4 9" id="KW-0997">Cell inner membrane</keyword>
<comment type="function">
    <text evidence="9">Part of the tripartite ATP-independent periplasmic (TRAP) transport system.</text>
</comment>
<evidence type="ECO:0000256" key="4">
    <source>
        <dbReference type="ARBA" id="ARBA00022519"/>
    </source>
</evidence>
<evidence type="ECO:0000313" key="12">
    <source>
        <dbReference type="EMBL" id="KAA9131677.1"/>
    </source>
</evidence>
<name>A0A5N0TC71_9GAMM</name>
<keyword evidence="13" id="KW-1185">Reference proteome</keyword>
<dbReference type="PANTHER" id="PTHR35011">
    <property type="entry name" value="2,3-DIKETO-L-GULONATE TRAP TRANSPORTER SMALL PERMEASE PROTEIN YIAM"/>
    <property type="match status" value="1"/>
</dbReference>
<evidence type="ECO:0000256" key="2">
    <source>
        <dbReference type="ARBA" id="ARBA00022448"/>
    </source>
</evidence>
<keyword evidence="3" id="KW-1003">Cell membrane</keyword>
<proteinExistence type="inferred from homology"/>
<evidence type="ECO:0000256" key="1">
    <source>
        <dbReference type="ARBA" id="ARBA00004429"/>
    </source>
</evidence>
<feature type="transmembrane region" description="Helical" evidence="9">
    <location>
        <begin position="183"/>
        <end position="204"/>
    </location>
</feature>
<dbReference type="AlphaFoldDB" id="A0A5N0TC71"/>
<feature type="compositionally biased region" description="Low complexity" evidence="10">
    <location>
        <begin position="1"/>
        <end position="25"/>
    </location>
</feature>
<evidence type="ECO:0000256" key="6">
    <source>
        <dbReference type="ARBA" id="ARBA00022989"/>
    </source>
</evidence>
<dbReference type="EMBL" id="VYXP01000005">
    <property type="protein sequence ID" value="KAA9131677.1"/>
    <property type="molecule type" value="Genomic_DNA"/>
</dbReference>
<evidence type="ECO:0000256" key="3">
    <source>
        <dbReference type="ARBA" id="ARBA00022475"/>
    </source>
</evidence>
<sequence>MTSTRPPLSRPSSRCTRSTLPTRCSPTLCAASRRPPMTDVPNDPTEPRPLDRAPGPVGRLLNGAAAVTQFFCTALMVVMTVIISWQIFGRFILNNTPKWSEQLAGVLMVYLTLLGGAIAVKEGRHIALTYFRDRFPVKLREAAWVVCHLLVLGFGLIMLVYGAKMAQLVQAWTIPTLGVSTSVNYWPFPVSGALIVAFSAQALVRAWRNTP</sequence>
<protein>
    <recommendedName>
        <fullName evidence="9">TRAP transporter small permease protein</fullName>
    </recommendedName>
</protein>
<reference evidence="12 13" key="1">
    <citation type="submission" date="2019-09" db="EMBL/GenBank/DDBJ databases">
        <title>Wenzhouxiangella sp. Genome sequencing and assembly.</title>
        <authorList>
            <person name="Zhang R."/>
        </authorList>
    </citation>
    <scope>NUCLEOTIDE SEQUENCE [LARGE SCALE GENOMIC DNA]</scope>
    <source>
        <strain evidence="12 13">W260</strain>
    </source>
</reference>
<dbReference type="InterPro" id="IPR055348">
    <property type="entry name" value="DctQ"/>
</dbReference>
<dbReference type="GO" id="GO:0015740">
    <property type="term" value="P:C4-dicarboxylate transport"/>
    <property type="evidence" value="ECO:0007669"/>
    <property type="project" value="TreeGrafter"/>
</dbReference>
<comment type="subunit">
    <text evidence="9">The complex comprises the extracytoplasmic solute receptor protein and the two transmembrane proteins.</text>
</comment>
<evidence type="ECO:0000259" key="11">
    <source>
        <dbReference type="Pfam" id="PF04290"/>
    </source>
</evidence>